<dbReference type="InterPro" id="IPR013083">
    <property type="entry name" value="Znf_RING/FYVE/PHD"/>
</dbReference>
<proteinExistence type="predicted"/>
<dbReference type="InterPro" id="IPR049627">
    <property type="entry name" value="SLX8"/>
</dbReference>
<reference evidence="7" key="2">
    <citation type="journal article" date="2023" name="Proc. Natl. Acad. Sci. U.S.A.">
        <title>A global phylogenomic analysis of the shiitake genus Lentinula.</title>
        <authorList>
            <person name="Sierra-Patev S."/>
            <person name="Min B."/>
            <person name="Naranjo-Ortiz M."/>
            <person name="Looney B."/>
            <person name="Konkel Z."/>
            <person name="Slot J.C."/>
            <person name="Sakamoto Y."/>
            <person name="Steenwyk J.L."/>
            <person name="Rokas A."/>
            <person name="Carro J."/>
            <person name="Camarero S."/>
            <person name="Ferreira P."/>
            <person name="Molpeceres G."/>
            <person name="Ruiz-Duenas F.J."/>
            <person name="Serrano A."/>
            <person name="Henrissat B."/>
            <person name="Drula E."/>
            <person name="Hughes K.W."/>
            <person name="Mata J.L."/>
            <person name="Ishikawa N.K."/>
            <person name="Vargas-Isla R."/>
            <person name="Ushijima S."/>
            <person name="Smith C.A."/>
            <person name="Donoghue J."/>
            <person name="Ahrendt S."/>
            <person name="Andreopoulos W."/>
            <person name="He G."/>
            <person name="LaButti K."/>
            <person name="Lipzen A."/>
            <person name="Ng V."/>
            <person name="Riley R."/>
            <person name="Sandor L."/>
            <person name="Barry K."/>
            <person name="Martinez A.T."/>
            <person name="Xiao Y."/>
            <person name="Gibbons J.G."/>
            <person name="Terashima K."/>
            <person name="Grigoriev I.V."/>
            <person name="Hibbett D."/>
        </authorList>
    </citation>
    <scope>NUCLEOTIDE SEQUENCE</scope>
    <source>
        <strain evidence="7">Sp2 HRB7682 ss15</strain>
    </source>
</reference>
<dbReference type="PANTHER" id="PTHR47094">
    <property type="entry name" value="ELFLESS, ISOFORM B"/>
    <property type="match status" value="1"/>
</dbReference>
<dbReference type="GO" id="GO:0033768">
    <property type="term" value="C:SUMO-targeted ubiquitin ligase complex"/>
    <property type="evidence" value="ECO:0007669"/>
    <property type="project" value="TreeGrafter"/>
</dbReference>
<dbReference type="Gene3D" id="3.30.160.60">
    <property type="entry name" value="Classic Zinc Finger"/>
    <property type="match status" value="1"/>
</dbReference>
<dbReference type="SUPFAM" id="SSF57850">
    <property type="entry name" value="RING/U-box"/>
    <property type="match status" value="1"/>
</dbReference>
<feature type="domain" description="RING-type" evidence="5">
    <location>
        <begin position="178"/>
        <end position="216"/>
    </location>
</feature>
<dbReference type="GO" id="GO:0006511">
    <property type="term" value="P:ubiquitin-dependent protein catabolic process"/>
    <property type="evidence" value="ECO:0007669"/>
    <property type="project" value="TreeGrafter"/>
</dbReference>
<dbReference type="Gene3D" id="3.30.40.10">
    <property type="entry name" value="Zinc/RING finger domain, C3HC4 (zinc finger)"/>
    <property type="match status" value="1"/>
</dbReference>
<reference evidence="7" key="1">
    <citation type="submission" date="2022-08" db="EMBL/GenBank/DDBJ databases">
        <authorList>
            <consortium name="DOE Joint Genome Institute"/>
            <person name="Min B."/>
            <person name="Riley R."/>
            <person name="Sierra-Patev S."/>
            <person name="Naranjo-Ortiz M."/>
            <person name="Looney B."/>
            <person name="Konkel Z."/>
            <person name="Slot J.C."/>
            <person name="Sakamoto Y."/>
            <person name="Steenwyk J.L."/>
            <person name="Rokas A."/>
            <person name="Carro J."/>
            <person name="Camarero S."/>
            <person name="Ferreira P."/>
            <person name="Molpeceres G."/>
            <person name="Ruiz-Duenas F.J."/>
            <person name="Serrano A."/>
            <person name="Henrissat B."/>
            <person name="Drula E."/>
            <person name="Hughes K.W."/>
            <person name="Mata J.L."/>
            <person name="Ishikawa N.K."/>
            <person name="Vargas-Isla R."/>
            <person name="Ushijima S."/>
            <person name="Smith C.A."/>
            <person name="Ahrendt S."/>
            <person name="Andreopoulos W."/>
            <person name="He G."/>
            <person name="Labutti K."/>
            <person name="Lipzen A."/>
            <person name="Ng V."/>
            <person name="Sandor L."/>
            <person name="Barry K."/>
            <person name="Martinez A.T."/>
            <person name="Xiao Y."/>
            <person name="Gibbons J.G."/>
            <person name="Terashima K."/>
            <person name="Hibbett D.S."/>
            <person name="Grigoriev I.V."/>
        </authorList>
    </citation>
    <scope>NUCLEOTIDE SEQUENCE</scope>
    <source>
        <strain evidence="7">Sp2 HRB7682 ss15</strain>
    </source>
</reference>
<gene>
    <name evidence="7" type="ORF">C8J55DRAFT_571614</name>
</gene>
<keyword evidence="2 4" id="KW-0863">Zinc-finger</keyword>
<evidence type="ECO:0000256" key="1">
    <source>
        <dbReference type="ARBA" id="ARBA00022723"/>
    </source>
</evidence>
<dbReference type="SMART" id="SM00355">
    <property type="entry name" value="ZnF_C2H2"/>
    <property type="match status" value="3"/>
</dbReference>
<dbReference type="InterPro" id="IPR017907">
    <property type="entry name" value="Znf_RING_CS"/>
</dbReference>
<dbReference type="AlphaFoldDB" id="A0A9W9AJ18"/>
<evidence type="ECO:0000256" key="4">
    <source>
        <dbReference type="PROSITE-ProRule" id="PRU00042"/>
    </source>
</evidence>
<dbReference type="Proteomes" id="UP001150238">
    <property type="component" value="Unassembled WGS sequence"/>
</dbReference>
<feature type="domain" description="C2H2-type" evidence="6">
    <location>
        <begin position="75"/>
        <end position="105"/>
    </location>
</feature>
<dbReference type="PROSITE" id="PS50089">
    <property type="entry name" value="ZF_RING_2"/>
    <property type="match status" value="1"/>
</dbReference>
<dbReference type="SUPFAM" id="SSF57667">
    <property type="entry name" value="beta-beta-alpha zinc fingers"/>
    <property type="match status" value="1"/>
</dbReference>
<keyword evidence="3" id="KW-0862">Zinc</keyword>
<dbReference type="GO" id="GO:0008270">
    <property type="term" value="F:zinc ion binding"/>
    <property type="evidence" value="ECO:0007669"/>
    <property type="project" value="UniProtKB-KW"/>
</dbReference>
<dbReference type="EMBL" id="JANVFS010000013">
    <property type="protein sequence ID" value="KAJ4482867.1"/>
    <property type="molecule type" value="Genomic_DNA"/>
</dbReference>
<dbReference type="GO" id="GO:0032183">
    <property type="term" value="F:SUMO binding"/>
    <property type="evidence" value="ECO:0007669"/>
    <property type="project" value="TreeGrafter"/>
</dbReference>
<protein>
    <recommendedName>
        <fullName evidence="9">RING-type domain-containing protein</fullName>
    </recommendedName>
</protein>
<accession>A0A9W9AJ18</accession>
<organism evidence="7 8">
    <name type="scientific">Lentinula lateritia</name>
    <dbReference type="NCBI Taxonomy" id="40482"/>
    <lineage>
        <taxon>Eukaryota</taxon>
        <taxon>Fungi</taxon>
        <taxon>Dikarya</taxon>
        <taxon>Basidiomycota</taxon>
        <taxon>Agaricomycotina</taxon>
        <taxon>Agaricomycetes</taxon>
        <taxon>Agaricomycetidae</taxon>
        <taxon>Agaricales</taxon>
        <taxon>Marasmiineae</taxon>
        <taxon>Omphalotaceae</taxon>
        <taxon>Lentinula</taxon>
    </lineage>
</organism>
<evidence type="ECO:0000313" key="8">
    <source>
        <dbReference type="Proteomes" id="UP001150238"/>
    </source>
</evidence>
<name>A0A9W9AJ18_9AGAR</name>
<dbReference type="PANTHER" id="PTHR47094:SF1">
    <property type="entry name" value="RING-TYPE E3 UBIQUITIN TRANSFERASE"/>
    <property type="match status" value="1"/>
</dbReference>
<evidence type="ECO:0000259" key="5">
    <source>
        <dbReference type="PROSITE" id="PS50089"/>
    </source>
</evidence>
<comment type="caution">
    <text evidence="7">The sequence shown here is derived from an EMBL/GenBank/DDBJ whole genome shotgun (WGS) entry which is preliminary data.</text>
</comment>
<evidence type="ECO:0008006" key="9">
    <source>
        <dbReference type="Google" id="ProtNLM"/>
    </source>
</evidence>
<evidence type="ECO:0000313" key="7">
    <source>
        <dbReference type="EMBL" id="KAJ4482867.1"/>
    </source>
</evidence>
<evidence type="ECO:0000259" key="6">
    <source>
        <dbReference type="PROSITE" id="PS50157"/>
    </source>
</evidence>
<dbReference type="SMART" id="SM00184">
    <property type="entry name" value="RING"/>
    <property type="match status" value="1"/>
</dbReference>
<evidence type="ECO:0000256" key="2">
    <source>
        <dbReference type="ARBA" id="ARBA00022771"/>
    </source>
</evidence>
<dbReference type="Pfam" id="PF12874">
    <property type="entry name" value="zf-met"/>
    <property type="match status" value="1"/>
</dbReference>
<dbReference type="InterPro" id="IPR013087">
    <property type="entry name" value="Znf_C2H2_type"/>
</dbReference>
<dbReference type="GO" id="GO:0140082">
    <property type="term" value="F:SUMO-ubiquitin ligase activity"/>
    <property type="evidence" value="ECO:0007669"/>
    <property type="project" value="TreeGrafter"/>
</dbReference>
<evidence type="ECO:0000256" key="3">
    <source>
        <dbReference type="ARBA" id="ARBA00022833"/>
    </source>
</evidence>
<dbReference type="PROSITE" id="PS50157">
    <property type="entry name" value="ZINC_FINGER_C2H2_2"/>
    <property type="match status" value="1"/>
</dbReference>
<dbReference type="GO" id="GO:0061630">
    <property type="term" value="F:ubiquitin protein ligase activity"/>
    <property type="evidence" value="ECO:0007669"/>
    <property type="project" value="InterPro"/>
</dbReference>
<dbReference type="InterPro" id="IPR001841">
    <property type="entry name" value="Znf_RING"/>
</dbReference>
<dbReference type="PROSITE" id="PS00518">
    <property type="entry name" value="ZF_RING_1"/>
    <property type="match status" value="1"/>
</dbReference>
<dbReference type="Pfam" id="PF13639">
    <property type="entry name" value="zf-RING_2"/>
    <property type="match status" value="1"/>
</dbReference>
<dbReference type="InterPro" id="IPR036236">
    <property type="entry name" value="Znf_C2H2_sf"/>
</dbReference>
<keyword evidence="1" id="KW-0479">Metal-binding</keyword>
<sequence length="232" mass="26740">MARGESKPPHLSLQGSGDEYQQLYCSLCDVYAYSKNLLRQHMESSSNHPRCELCSKSFLNMNSLRRHYLLSNRHQYCATCDKSFDSALALRIHNAHATYHRDERNEDEDTLYVAERRHKGWENRVAAEITRRENVEDEIFVDDSETLSQVTVGKRILELKLRMRNHKQTHSKVLKQTCPICLLVPKKMCATRCGHMFCSTCITHAFEHGHGCPTCRKLGASSQLRRVDLSVS</sequence>